<feature type="domain" description="HTH cro/C1-type" evidence="8">
    <location>
        <begin position="273"/>
        <end position="302"/>
    </location>
</feature>
<feature type="domain" description="PAS" evidence="6">
    <location>
        <begin position="37"/>
        <end position="73"/>
    </location>
</feature>
<evidence type="ECO:0000256" key="4">
    <source>
        <dbReference type="ARBA" id="ARBA00022679"/>
    </source>
</evidence>
<dbReference type="PROSITE" id="PS50943">
    <property type="entry name" value="HTH_CROC1"/>
    <property type="match status" value="1"/>
</dbReference>
<dbReference type="PROSITE" id="PS50112">
    <property type="entry name" value="PAS"/>
    <property type="match status" value="1"/>
</dbReference>
<dbReference type="Pfam" id="PF01381">
    <property type="entry name" value="HTH_3"/>
    <property type="match status" value="1"/>
</dbReference>
<evidence type="ECO:0000313" key="9">
    <source>
        <dbReference type="EMBL" id="SOR31022.1"/>
    </source>
</evidence>
<dbReference type="SUPFAM" id="SSF47413">
    <property type="entry name" value="lambda repressor-like DNA-binding domains"/>
    <property type="match status" value="1"/>
</dbReference>
<dbReference type="InterPro" id="IPR035965">
    <property type="entry name" value="PAS-like_dom_sf"/>
</dbReference>
<evidence type="ECO:0000313" key="10">
    <source>
        <dbReference type="Proteomes" id="UP000233769"/>
    </source>
</evidence>
<dbReference type="SUPFAM" id="SSF55785">
    <property type="entry name" value="PYP-like sensor domain (PAS domain)"/>
    <property type="match status" value="2"/>
</dbReference>
<dbReference type="PANTHER" id="PTHR43304:SF1">
    <property type="entry name" value="PAC DOMAIN-CONTAINING PROTEIN"/>
    <property type="match status" value="1"/>
</dbReference>
<evidence type="ECO:0000259" key="6">
    <source>
        <dbReference type="PROSITE" id="PS50112"/>
    </source>
</evidence>
<dbReference type="Gene3D" id="2.10.70.100">
    <property type="match status" value="1"/>
</dbReference>
<dbReference type="Gene3D" id="3.30.450.20">
    <property type="entry name" value="PAS domain"/>
    <property type="match status" value="2"/>
</dbReference>
<dbReference type="EMBL" id="LT962688">
    <property type="protein sequence ID" value="SOR31022.1"/>
    <property type="molecule type" value="Genomic_DNA"/>
</dbReference>
<dbReference type="Proteomes" id="UP000233769">
    <property type="component" value="Chromosome tk0001"/>
</dbReference>
<dbReference type="GO" id="GO:0004673">
    <property type="term" value="F:protein histidine kinase activity"/>
    <property type="evidence" value="ECO:0007669"/>
    <property type="project" value="UniProtKB-EC"/>
</dbReference>
<dbReference type="CDD" id="cd00093">
    <property type="entry name" value="HTH_XRE"/>
    <property type="match status" value="1"/>
</dbReference>
<keyword evidence="5" id="KW-0418">Kinase</keyword>
<evidence type="ECO:0000259" key="8">
    <source>
        <dbReference type="PROSITE" id="PS50943"/>
    </source>
</evidence>
<dbReference type="InterPro" id="IPR010982">
    <property type="entry name" value="Lambda_DNA-bd_dom_sf"/>
</dbReference>
<dbReference type="Gene3D" id="1.10.260.40">
    <property type="entry name" value="lambda repressor-like DNA-binding domains"/>
    <property type="match status" value="1"/>
</dbReference>
<evidence type="ECO:0000256" key="5">
    <source>
        <dbReference type="ARBA" id="ARBA00022777"/>
    </source>
</evidence>
<dbReference type="AlphaFoldDB" id="A0A2N9AUL5"/>
<evidence type="ECO:0000256" key="3">
    <source>
        <dbReference type="ARBA" id="ARBA00022553"/>
    </source>
</evidence>
<dbReference type="EC" id="2.7.13.3" evidence="2"/>
<feature type="domain" description="PAC" evidence="7">
    <location>
        <begin position="84"/>
        <end position="136"/>
    </location>
</feature>
<dbReference type="PROSITE" id="PS50113">
    <property type="entry name" value="PAC"/>
    <property type="match status" value="1"/>
</dbReference>
<evidence type="ECO:0000256" key="1">
    <source>
        <dbReference type="ARBA" id="ARBA00000085"/>
    </source>
</evidence>
<keyword evidence="4" id="KW-0808">Transferase</keyword>
<organism evidence="9 10">
    <name type="scientific">Methylorubrum extorquens</name>
    <name type="common">Methylobacterium dichloromethanicum</name>
    <name type="synonym">Methylobacterium extorquens</name>
    <dbReference type="NCBI Taxonomy" id="408"/>
    <lineage>
        <taxon>Bacteria</taxon>
        <taxon>Pseudomonadati</taxon>
        <taxon>Pseudomonadota</taxon>
        <taxon>Alphaproteobacteria</taxon>
        <taxon>Hyphomicrobiales</taxon>
        <taxon>Methylobacteriaceae</taxon>
        <taxon>Methylorubrum</taxon>
    </lineage>
</organism>
<sequence length="340" mass="37442">MNAADLSFTSSDFLRLLEGLGLTGSWGWTLATGDQVWSPGLFRLLGLEVGEVTPSYERLIQFVHPEDRDRLERADDVRRDGLLGTHTVRVLRPDGALRILNLQGTVYHTPEGRPRAAAGIVLDVTDREQIAAALRMERRRRWALFEVLQSWSNAALYVGGQRTASPEILSLTGVSAEVFRADCDRIVAPDDRARMRAHIQAMIAEGKSFEVSKRLLLADGDQGAFRFLYTPVRDAAGRTETWATYASRLGGPKAPVIDPVRRGLVQGIDGSHLRAARALLGWSMQDLAQAGGLSFATVRRLEENAGGRRAHSHERAVAALQKGGIGFQIVEGNRIALFRR</sequence>
<dbReference type="InterPro" id="IPR052162">
    <property type="entry name" value="Sensor_kinase/Photoreceptor"/>
</dbReference>
<comment type="catalytic activity">
    <reaction evidence="1">
        <text>ATP + protein L-histidine = ADP + protein N-phospho-L-histidine.</text>
        <dbReference type="EC" id="2.7.13.3"/>
    </reaction>
</comment>
<dbReference type="GO" id="GO:0003677">
    <property type="term" value="F:DNA binding"/>
    <property type="evidence" value="ECO:0007669"/>
    <property type="project" value="InterPro"/>
</dbReference>
<dbReference type="Pfam" id="PF08447">
    <property type="entry name" value="PAS_3"/>
    <property type="match status" value="2"/>
</dbReference>
<dbReference type="NCBIfam" id="TIGR00229">
    <property type="entry name" value="sensory_box"/>
    <property type="match status" value="1"/>
</dbReference>
<protein>
    <recommendedName>
        <fullName evidence="2">histidine kinase</fullName>
        <ecNumber evidence="2">2.7.13.3</ecNumber>
    </recommendedName>
</protein>
<dbReference type="InterPro" id="IPR001387">
    <property type="entry name" value="Cro/C1-type_HTH"/>
</dbReference>
<reference evidence="10" key="1">
    <citation type="submission" date="2017-10" db="EMBL/GenBank/DDBJ databases">
        <authorList>
            <person name="Regsiter A."/>
            <person name="William W."/>
        </authorList>
    </citation>
    <scope>NUCLEOTIDE SEQUENCE [LARGE SCALE GENOMIC DNA]</scope>
</reference>
<dbReference type="InterPro" id="IPR000014">
    <property type="entry name" value="PAS"/>
</dbReference>
<proteinExistence type="predicted"/>
<evidence type="ECO:0000259" key="7">
    <source>
        <dbReference type="PROSITE" id="PS50113"/>
    </source>
</evidence>
<dbReference type="InterPro" id="IPR013655">
    <property type="entry name" value="PAS_fold_3"/>
</dbReference>
<dbReference type="CDD" id="cd00130">
    <property type="entry name" value="PAS"/>
    <property type="match status" value="1"/>
</dbReference>
<dbReference type="InterPro" id="IPR000700">
    <property type="entry name" value="PAS-assoc_C"/>
</dbReference>
<gene>
    <name evidence="9" type="ORF">TK0001_4420</name>
</gene>
<name>A0A2N9AUL5_METEX</name>
<evidence type="ECO:0000256" key="2">
    <source>
        <dbReference type="ARBA" id="ARBA00012438"/>
    </source>
</evidence>
<accession>A0A2N9AUL5</accession>
<keyword evidence="3" id="KW-0597">Phosphoprotein</keyword>
<dbReference type="PANTHER" id="PTHR43304">
    <property type="entry name" value="PHYTOCHROME-LIKE PROTEIN CPH1"/>
    <property type="match status" value="1"/>
</dbReference>